<dbReference type="PANTHER" id="PTHR10502:SF102">
    <property type="entry name" value="ANNEXIN B11"/>
    <property type="match status" value="1"/>
</dbReference>
<comment type="similarity">
    <text evidence="1">Belongs to the annexin family.</text>
</comment>
<sequence>MWRVIIMAKIYSLLVSHVDCSLTALGEPIGFLGPTIVEQPNRKDDDLKLVTDAINAQKLSPDLVNLIASRTADQRAAIDAAYLKATGKSISTAVNSFLSEKGHSGSRYLFYGFFLTLPYYLAFEIRGSLDRGGSTKDWTYMSIICTSSATKLKAISDAYMAVNGVSLNDDINMVGKAGRPVYQKMVDPKTMRPDNGTDKTKVDEQFALLPTEKTSGSCHDVALEDFLTSASFAQIKLVVEKYNGVPDSSGKPLADEMKKKCKKGLMQEIYKRIVRYAAAPYEYLAEEFYLGMNADIHNKNAHRYQLIARSEIDLQDIILRYCMLFDHNPEEDMESWTKNEYRDLFHAVLKGNRPKE</sequence>
<dbReference type="AlphaFoldDB" id="A0A191UR60"/>
<dbReference type="Gene3D" id="1.10.220.10">
    <property type="entry name" value="Annexin"/>
    <property type="match status" value="1"/>
</dbReference>
<proteinExistence type="evidence at transcript level"/>
<keyword evidence="2" id="KW-0732">Signal</keyword>
<dbReference type="EMBL" id="KU365941">
    <property type="protein sequence ID" value="ANJ04657.1"/>
    <property type="molecule type" value="mRNA"/>
</dbReference>
<dbReference type="InterPro" id="IPR037104">
    <property type="entry name" value="Annexin_sf"/>
</dbReference>
<dbReference type="GO" id="GO:0005737">
    <property type="term" value="C:cytoplasm"/>
    <property type="evidence" value="ECO:0007669"/>
    <property type="project" value="TreeGrafter"/>
</dbReference>
<name>A0A191UR60_NILLU</name>
<dbReference type="OrthoDB" id="6641876at2759"/>
<feature type="chain" id="PRO_5008248251" evidence="2">
    <location>
        <begin position="21"/>
        <end position="356"/>
    </location>
</feature>
<dbReference type="GO" id="GO:0012506">
    <property type="term" value="C:vesicle membrane"/>
    <property type="evidence" value="ECO:0007669"/>
    <property type="project" value="TreeGrafter"/>
</dbReference>
<dbReference type="SUPFAM" id="SSF47874">
    <property type="entry name" value="Annexin"/>
    <property type="match status" value="1"/>
</dbReference>
<protein>
    <submittedName>
        <fullName evidence="3">Annexin-like protein 4</fullName>
    </submittedName>
</protein>
<feature type="signal peptide" evidence="2">
    <location>
        <begin position="1"/>
        <end position="20"/>
    </location>
</feature>
<dbReference type="GO" id="GO:0005886">
    <property type="term" value="C:plasma membrane"/>
    <property type="evidence" value="ECO:0007669"/>
    <property type="project" value="TreeGrafter"/>
</dbReference>
<dbReference type="GO" id="GO:0005634">
    <property type="term" value="C:nucleus"/>
    <property type="evidence" value="ECO:0007669"/>
    <property type="project" value="TreeGrafter"/>
</dbReference>
<dbReference type="PANTHER" id="PTHR10502">
    <property type="entry name" value="ANNEXIN"/>
    <property type="match status" value="1"/>
</dbReference>
<evidence type="ECO:0000256" key="2">
    <source>
        <dbReference type="SAM" id="SignalP"/>
    </source>
</evidence>
<reference evidence="3" key="1">
    <citation type="submission" date="2015-12" db="EMBL/GenBank/DDBJ databases">
        <authorList>
            <person name="Shamseldin A."/>
            <person name="Moawad H."/>
            <person name="Abd El-Rahim W.M."/>
            <person name="Sadowsky M.J."/>
        </authorList>
    </citation>
    <scope>NUCLEOTIDE SEQUENCE</scope>
</reference>
<organism evidence="3">
    <name type="scientific">Nilaparvata lugens</name>
    <name type="common">Brown planthopper</name>
    <dbReference type="NCBI Taxonomy" id="108931"/>
    <lineage>
        <taxon>Eukaryota</taxon>
        <taxon>Metazoa</taxon>
        <taxon>Ecdysozoa</taxon>
        <taxon>Arthropoda</taxon>
        <taxon>Hexapoda</taxon>
        <taxon>Insecta</taxon>
        <taxon>Pterygota</taxon>
        <taxon>Neoptera</taxon>
        <taxon>Paraneoptera</taxon>
        <taxon>Hemiptera</taxon>
        <taxon>Auchenorrhyncha</taxon>
        <taxon>Fulgoroidea</taxon>
        <taxon>Delphacidae</taxon>
        <taxon>Delphacinae</taxon>
        <taxon>Nilaparvata</taxon>
    </lineage>
</organism>
<evidence type="ECO:0000256" key="1">
    <source>
        <dbReference type="ARBA" id="ARBA00007831"/>
    </source>
</evidence>
<evidence type="ECO:0000313" key="3">
    <source>
        <dbReference type="EMBL" id="ANJ04657.1"/>
    </source>
</evidence>
<dbReference type="GO" id="GO:0001786">
    <property type="term" value="F:phosphatidylserine binding"/>
    <property type="evidence" value="ECO:0007669"/>
    <property type="project" value="TreeGrafter"/>
</dbReference>
<reference evidence="3" key="2">
    <citation type="journal article" date="2016" name="J. Proteome Res.">
        <title>Screening and Functional Analyses of Nilaparvata lugens Salivary Proteome.</title>
        <authorList>
            <person name="Huang H.J."/>
            <person name="Liu C.W."/>
            <person name="Huang X.H."/>
            <person name="Zhou X."/>
            <person name="Zhuo J.C."/>
            <person name="Zhang C.X."/>
            <person name="Bao Y.Y."/>
        </authorList>
    </citation>
    <scope>NUCLEOTIDE SEQUENCE</scope>
</reference>
<accession>A0A191UR60</accession>
<dbReference type="GO" id="GO:0005544">
    <property type="term" value="F:calcium-dependent phospholipid binding"/>
    <property type="evidence" value="ECO:0007669"/>
    <property type="project" value="InterPro"/>
</dbReference>
<dbReference type="GO" id="GO:0005509">
    <property type="term" value="F:calcium ion binding"/>
    <property type="evidence" value="ECO:0007669"/>
    <property type="project" value="InterPro"/>
</dbReference>